<proteinExistence type="predicted"/>
<protein>
    <submittedName>
        <fullName evidence="2">Uncharacterized protein</fullName>
    </submittedName>
</protein>
<reference evidence="2 3" key="1">
    <citation type="submission" date="2019-03" db="EMBL/GenBank/DDBJ databases">
        <title>First draft genome of Liparis tanakae, snailfish: a comprehensive survey of snailfish specific genes.</title>
        <authorList>
            <person name="Kim W."/>
            <person name="Song I."/>
            <person name="Jeong J.-H."/>
            <person name="Kim D."/>
            <person name="Kim S."/>
            <person name="Ryu S."/>
            <person name="Song J.Y."/>
            <person name="Lee S.K."/>
        </authorList>
    </citation>
    <scope>NUCLEOTIDE SEQUENCE [LARGE SCALE GENOMIC DNA]</scope>
    <source>
        <tissue evidence="2">Muscle</tissue>
    </source>
</reference>
<accession>A0A4Z2GHH9</accession>
<feature type="region of interest" description="Disordered" evidence="1">
    <location>
        <begin position="1"/>
        <end position="40"/>
    </location>
</feature>
<feature type="compositionally biased region" description="Basic and acidic residues" evidence="1">
    <location>
        <begin position="203"/>
        <end position="213"/>
    </location>
</feature>
<keyword evidence="3" id="KW-1185">Reference proteome</keyword>
<comment type="caution">
    <text evidence="2">The sequence shown here is derived from an EMBL/GenBank/DDBJ whole genome shotgun (WGS) entry which is preliminary data.</text>
</comment>
<dbReference type="EMBL" id="SRLO01000540">
    <property type="protein sequence ID" value="TNN52651.1"/>
    <property type="molecule type" value="Genomic_DNA"/>
</dbReference>
<evidence type="ECO:0000256" key="1">
    <source>
        <dbReference type="SAM" id="MobiDB-lite"/>
    </source>
</evidence>
<feature type="region of interest" description="Disordered" evidence="1">
    <location>
        <begin position="235"/>
        <end position="311"/>
    </location>
</feature>
<feature type="compositionally biased region" description="Basic and acidic residues" evidence="1">
    <location>
        <begin position="1"/>
        <end position="10"/>
    </location>
</feature>
<dbReference type="AlphaFoldDB" id="A0A4Z2GHH9"/>
<feature type="region of interest" description="Disordered" evidence="1">
    <location>
        <begin position="146"/>
        <end position="213"/>
    </location>
</feature>
<gene>
    <name evidence="2" type="ORF">EYF80_037161</name>
</gene>
<dbReference type="Proteomes" id="UP000314294">
    <property type="component" value="Unassembled WGS sequence"/>
</dbReference>
<dbReference type="OrthoDB" id="427030at2759"/>
<name>A0A4Z2GHH9_9TELE</name>
<organism evidence="2 3">
    <name type="scientific">Liparis tanakae</name>
    <name type="common">Tanaka's snailfish</name>
    <dbReference type="NCBI Taxonomy" id="230148"/>
    <lineage>
        <taxon>Eukaryota</taxon>
        <taxon>Metazoa</taxon>
        <taxon>Chordata</taxon>
        <taxon>Craniata</taxon>
        <taxon>Vertebrata</taxon>
        <taxon>Euteleostomi</taxon>
        <taxon>Actinopterygii</taxon>
        <taxon>Neopterygii</taxon>
        <taxon>Teleostei</taxon>
        <taxon>Neoteleostei</taxon>
        <taxon>Acanthomorphata</taxon>
        <taxon>Eupercaria</taxon>
        <taxon>Perciformes</taxon>
        <taxon>Cottioidei</taxon>
        <taxon>Cottales</taxon>
        <taxon>Liparidae</taxon>
        <taxon>Liparis</taxon>
    </lineage>
</organism>
<feature type="compositionally biased region" description="Polar residues" evidence="1">
    <location>
        <begin position="266"/>
        <end position="275"/>
    </location>
</feature>
<evidence type="ECO:0000313" key="2">
    <source>
        <dbReference type="EMBL" id="TNN52651.1"/>
    </source>
</evidence>
<evidence type="ECO:0000313" key="3">
    <source>
        <dbReference type="Proteomes" id="UP000314294"/>
    </source>
</evidence>
<sequence length="371" mass="41290">MTKCFREQNSKKATSTGQSEAEEGGPFEGKENSQTPVNRGFSVSTSACVPKVADPCLRIPDGPSCNALVRFGQPPPRLVEQLDDQLFVEVPVRKQTAGPPSPAEMFKTDKLKALVNERLKAAAEEIFRIFETTIQDYEEIVVRSKQEADQQRRKAPVQLSVQEEAPPPEQCHFKKTDLCEDDPEPPQIKEEQEEELWTAQADENQREEAETKDSMFNIIYVQRKDDDRRRFPRTNLEVENQGGRLPGSSCEQLKSEPGEEGCGASEPTSDCQMSDGSEDEARGCGGANGKRTQRADEGADRPPGSSSQHQSCSSFIIGLQQLFYTTTRKMNYTLTVLDNINSILSRGALEPLNTKKTMLSSELRGQLIAVR</sequence>